<dbReference type="PANTHER" id="PTHR33495:SF2">
    <property type="entry name" value="ANTI-SIGMA FACTOR ANTAGONIST TM_1081-RELATED"/>
    <property type="match status" value="1"/>
</dbReference>
<proteinExistence type="predicted"/>
<dbReference type="PANTHER" id="PTHR33495">
    <property type="entry name" value="ANTI-SIGMA FACTOR ANTAGONIST TM_1081-RELATED-RELATED"/>
    <property type="match status" value="1"/>
</dbReference>
<name>A0AAU8ILL8_9ACTN</name>
<dbReference type="CDD" id="cd07043">
    <property type="entry name" value="STAS_anti-anti-sigma_factors"/>
    <property type="match status" value="1"/>
</dbReference>
<dbReference type="InterPro" id="IPR002645">
    <property type="entry name" value="STAS_dom"/>
</dbReference>
<evidence type="ECO:0000313" key="2">
    <source>
        <dbReference type="EMBL" id="XCJ68992.1"/>
    </source>
</evidence>
<protein>
    <submittedName>
        <fullName evidence="2">STAS domain-containing protein</fullName>
    </submittedName>
</protein>
<dbReference type="RefSeq" id="WP_353940674.1">
    <property type="nucleotide sequence ID" value="NZ_CP159534.1"/>
</dbReference>
<dbReference type="GO" id="GO:0043856">
    <property type="term" value="F:anti-sigma factor antagonist activity"/>
    <property type="evidence" value="ECO:0007669"/>
    <property type="project" value="TreeGrafter"/>
</dbReference>
<gene>
    <name evidence="2" type="ORF">ABII15_03000</name>
</gene>
<dbReference type="KEGG" id="stac:ABII15_03000"/>
<dbReference type="InterPro" id="IPR036513">
    <property type="entry name" value="STAS_dom_sf"/>
</dbReference>
<evidence type="ECO:0000259" key="1">
    <source>
        <dbReference type="PROSITE" id="PS50801"/>
    </source>
</evidence>
<dbReference type="PROSITE" id="PS50801">
    <property type="entry name" value="STAS"/>
    <property type="match status" value="1"/>
</dbReference>
<feature type="domain" description="STAS" evidence="1">
    <location>
        <begin position="6"/>
        <end position="117"/>
    </location>
</feature>
<dbReference type="Gene3D" id="3.30.750.24">
    <property type="entry name" value="STAS domain"/>
    <property type="match status" value="1"/>
</dbReference>
<dbReference type="SUPFAM" id="SSF52091">
    <property type="entry name" value="SpoIIaa-like"/>
    <property type="match status" value="1"/>
</dbReference>
<dbReference type="Pfam" id="PF01740">
    <property type="entry name" value="STAS"/>
    <property type="match status" value="1"/>
</dbReference>
<dbReference type="EMBL" id="CP159534">
    <property type="protein sequence ID" value="XCJ68992.1"/>
    <property type="molecule type" value="Genomic_DNA"/>
</dbReference>
<reference evidence="2" key="1">
    <citation type="submission" date="2024-06" db="EMBL/GenBank/DDBJ databases">
        <title>Streptomyces sp. strain HUAS MG91 genome sequences.</title>
        <authorList>
            <person name="Mo P."/>
        </authorList>
    </citation>
    <scope>NUCLEOTIDE SEQUENCE</scope>
    <source>
        <strain evidence="2">HUAS MG91</strain>
    </source>
</reference>
<dbReference type="AlphaFoldDB" id="A0AAU8ILL8"/>
<sequence>MASATSDTRVEQHAHITTVAISGDVDLDNLQGIAEVLTRVLSDPRSSAAVIDLSDLTFADSMLLNQLLKTHVRHHAEGRPLRVAGPLNPGVGRLLQITGADAVLDVVQDVGTALGELDPAER</sequence>
<accession>A0AAU8ILL8</accession>
<organism evidence="2">
    <name type="scientific">Streptomyces tabacisoli</name>
    <dbReference type="NCBI Taxonomy" id="3156398"/>
    <lineage>
        <taxon>Bacteria</taxon>
        <taxon>Bacillati</taxon>
        <taxon>Actinomycetota</taxon>
        <taxon>Actinomycetes</taxon>
        <taxon>Kitasatosporales</taxon>
        <taxon>Streptomycetaceae</taxon>
        <taxon>Streptomyces</taxon>
    </lineage>
</organism>